<dbReference type="SUPFAM" id="SSF51621">
    <property type="entry name" value="Phosphoenolpyruvate/pyruvate domain"/>
    <property type="match status" value="1"/>
</dbReference>
<keyword evidence="3" id="KW-0456">Lyase</keyword>
<dbReference type="Gene3D" id="3.20.20.60">
    <property type="entry name" value="Phosphoenolpyruvate-binding domains"/>
    <property type="match status" value="1"/>
</dbReference>
<proteinExistence type="inferred from homology"/>
<evidence type="ECO:0000313" key="6">
    <source>
        <dbReference type="Proteomes" id="UP001337723"/>
    </source>
</evidence>
<dbReference type="EMBL" id="AP027266">
    <property type="protein sequence ID" value="BDW85746.1"/>
    <property type="molecule type" value="Genomic_DNA"/>
</dbReference>
<keyword evidence="6" id="KW-1185">Reference proteome</keyword>
<evidence type="ECO:0000313" key="5">
    <source>
        <dbReference type="EMBL" id="BDW85746.1"/>
    </source>
</evidence>
<dbReference type="GO" id="GO:0046872">
    <property type="term" value="F:metal ion binding"/>
    <property type="evidence" value="ECO:0007669"/>
    <property type="project" value="UniProtKB-KW"/>
</dbReference>
<accession>A0AA48HK72</accession>
<reference evidence="5 6" key="1">
    <citation type="submission" date="2023-01" db="EMBL/GenBank/DDBJ databases">
        <title>Complete genome sequence of Roseicyclus marinus strain Dej080120_10.</title>
        <authorList>
            <person name="Ueki S."/>
            <person name="Maruyama F."/>
        </authorList>
    </citation>
    <scope>NUCLEOTIDE SEQUENCE [LARGE SCALE GENOMIC DNA]</scope>
    <source>
        <strain evidence="5 6">Dej080120_10</strain>
    </source>
</reference>
<dbReference type="InterPro" id="IPR015813">
    <property type="entry name" value="Pyrv/PenolPyrv_kinase-like_dom"/>
</dbReference>
<dbReference type="InterPro" id="IPR040442">
    <property type="entry name" value="Pyrv_kinase-like_dom_sf"/>
</dbReference>
<organism evidence="5 6">
    <name type="scientific">Roseicyclus marinus</name>
    <dbReference type="NCBI Taxonomy" id="2161673"/>
    <lineage>
        <taxon>Bacteria</taxon>
        <taxon>Pseudomonadati</taxon>
        <taxon>Pseudomonadota</taxon>
        <taxon>Alphaproteobacteria</taxon>
        <taxon>Rhodobacterales</taxon>
        <taxon>Roseobacteraceae</taxon>
        <taxon>Roseicyclus</taxon>
    </lineage>
</organism>
<dbReference type="Proteomes" id="UP001337723">
    <property type="component" value="Chromosome"/>
</dbReference>
<evidence type="ECO:0000256" key="3">
    <source>
        <dbReference type="ARBA" id="ARBA00023239"/>
    </source>
</evidence>
<dbReference type="RefSeq" id="WP_338271560.1">
    <property type="nucleotide sequence ID" value="NZ_AP027266.1"/>
</dbReference>
<comment type="similarity">
    <text evidence="1">Belongs to the HpcH/HpaI aldolase family.</text>
</comment>
<dbReference type="InterPro" id="IPR050251">
    <property type="entry name" value="HpcH-HpaI_aldolase"/>
</dbReference>
<feature type="domain" description="HpcH/HpaI aldolase/citrate lyase" evidence="4">
    <location>
        <begin position="29"/>
        <end position="249"/>
    </location>
</feature>
<dbReference type="PANTHER" id="PTHR30502:SF0">
    <property type="entry name" value="PHOSPHOENOLPYRUVATE CARBOXYLASE FAMILY PROTEIN"/>
    <property type="match status" value="1"/>
</dbReference>
<dbReference type="AlphaFoldDB" id="A0AA48HK72"/>
<name>A0AA48HK72_9RHOB</name>
<dbReference type="PANTHER" id="PTHR30502">
    <property type="entry name" value="2-KETO-3-DEOXY-L-RHAMNONATE ALDOLASE"/>
    <property type="match status" value="1"/>
</dbReference>
<evidence type="ECO:0000256" key="2">
    <source>
        <dbReference type="ARBA" id="ARBA00022723"/>
    </source>
</evidence>
<gene>
    <name evidence="5" type="primary">hpcH</name>
    <name evidence="5" type="ORF">MACH21_19230</name>
</gene>
<dbReference type="InterPro" id="IPR005000">
    <property type="entry name" value="Aldolase/citrate-lyase_domain"/>
</dbReference>
<evidence type="ECO:0000259" key="4">
    <source>
        <dbReference type="Pfam" id="PF03328"/>
    </source>
</evidence>
<keyword evidence="2" id="KW-0479">Metal-binding</keyword>
<dbReference type="GO" id="GO:0005737">
    <property type="term" value="C:cytoplasm"/>
    <property type="evidence" value="ECO:0007669"/>
    <property type="project" value="TreeGrafter"/>
</dbReference>
<dbReference type="KEGG" id="rmai:MACH21_19230"/>
<dbReference type="Pfam" id="PF03328">
    <property type="entry name" value="HpcH_HpaI"/>
    <property type="match status" value="1"/>
</dbReference>
<sequence length="266" mass="29561">MKMSYEERLARRKALKTKLMNREPVFGGWVSYPDAAITETFAMAGFDFIAIDMEHTTISLDEAKRIISSAQAEGACCFPRPVSHSNDILKPLLEAGADGLFIQMVETPEQVRALIDNMKFPPVGRRSYGVNRAHGYGFDFDRYITEWNDSSTLVLQIESIQAVENIDALLAFPEVDGVMVGPYDISGSLGVPGQTNHPKVREAGRLVIEAAQRAGKSCCTQIADVSVERVRDAFDQGFTFVILGSDLFILWKWAENMRTVMAEVRG</sequence>
<dbReference type="GO" id="GO:0016832">
    <property type="term" value="F:aldehyde-lyase activity"/>
    <property type="evidence" value="ECO:0007669"/>
    <property type="project" value="TreeGrafter"/>
</dbReference>
<protein>
    <submittedName>
        <fullName evidence="5">2,4-dihydroxyhept-2-ene-1,7-dioic acid aldolase</fullName>
    </submittedName>
</protein>
<evidence type="ECO:0000256" key="1">
    <source>
        <dbReference type="ARBA" id="ARBA00005568"/>
    </source>
</evidence>